<protein>
    <submittedName>
        <fullName evidence="1">Uncharacterized protein</fullName>
    </submittedName>
</protein>
<name>A0A317C6Z6_9GAMM</name>
<dbReference type="Proteomes" id="UP000245539">
    <property type="component" value="Unassembled WGS sequence"/>
</dbReference>
<proteinExistence type="predicted"/>
<sequence>MIQIIALLYASENGLEGLRAFESTIIPILREHGGHLISASTNNARTPDDPDEIHVTDSFHEY</sequence>
<organism evidence="1 2">
    <name type="scientific">Leucothrix pacifica</name>
    <dbReference type="NCBI Taxonomy" id="1247513"/>
    <lineage>
        <taxon>Bacteria</taxon>
        <taxon>Pseudomonadati</taxon>
        <taxon>Pseudomonadota</taxon>
        <taxon>Gammaproteobacteria</taxon>
        <taxon>Thiotrichales</taxon>
        <taxon>Thiotrichaceae</taxon>
        <taxon>Leucothrix</taxon>
    </lineage>
</organism>
<gene>
    <name evidence="1" type="ORF">DKW60_23015</name>
</gene>
<dbReference type="AlphaFoldDB" id="A0A317C6Z6"/>
<evidence type="ECO:0000313" key="1">
    <source>
        <dbReference type="EMBL" id="PWQ92090.1"/>
    </source>
</evidence>
<comment type="caution">
    <text evidence="1">The sequence shown here is derived from an EMBL/GenBank/DDBJ whole genome shotgun (WGS) entry which is preliminary data.</text>
</comment>
<reference evidence="1 2" key="1">
    <citation type="submission" date="2018-05" db="EMBL/GenBank/DDBJ databases">
        <title>Leucothrix arctica sp. nov., isolated from Arctic seawater.</title>
        <authorList>
            <person name="Choi A."/>
            <person name="Baek K."/>
        </authorList>
    </citation>
    <scope>NUCLEOTIDE SEQUENCE [LARGE SCALE GENOMIC DNA]</scope>
    <source>
        <strain evidence="1 2">JCM 18388</strain>
    </source>
</reference>
<dbReference type="EMBL" id="QGKM01000124">
    <property type="protein sequence ID" value="PWQ92090.1"/>
    <property type="molecule type" value="Genomic_DNA"/>
</dbReference>
<keyword evidence="2" id="KW-1185">Reference proteome</keyword>
<evidence type="ECO:0000313" key="2">
    <source>
        <dbReference type="Proteomes" id="UP000245539"/>
    </source>
</evidence>
<accession>A0A317C6Z6</accession>